<feature type="compositionally biased region" description="Low complexity" evidence="1">
    <location>
        <begin position="794"/>
        <end position="805"/>
    </location>
</feature>
<accession>A0A672VAW6</accession>
<feature type="compositionally biased region" description="Low complexity" evidence="1">
    <location>
        <begin position="846"/>
        <end position="861"/>
    </location>
</feature>
<dbReference type="GO" id="GO:1900748">
    <property type="term" value="P:positive regulation of vascular endothelial growth factor signaling pathway"/>
    <property type="evidence" value="ECO:0007669"/>
    <property type="project" value="Ensembl"/>
</dbReference>
<feature type="compositionally biased region" description="Acidic residues" evidence="1">
    <location>
        <begin position="716"/>
        <end position="728"/>
    </location>
</feature>
<feature type="region of interest" description="Disordered" evidence="1">
    <location>
        <begin position="266"/>
        <end position="286"/>
    </location>
</feature>
<dbReference type="GO" id="GO:0032587">
    <property type="term" value="C:ruffle membrane"/>
    <property type="evidence" value="ECO:0007669"/>
    <property type="project" value="Ensembl"/>
</dbReference>
<feature type="compositionally biased region" description="Basic and acidic residues" evidence="1">
    <location>
        <begin position="1130"/>
        <end position="1141"/>
    </location>
</feature>
<dbReference type="GO" id="GO:0090050">
    <property type="term" value="P:positive regulation of cell migration involved in sprouting angiogenesis"/>
    <property type="evidence" value="ECO:0007669"/>
    <property type="project" value="Ensembl"/>
</dbReference>
<feature type="region of interest" description="Disordered" evidence="1">
    <location>
        <begin position="1"/>
        <end position="35"/>
    </location>
</feature>
<feature type="region of interest" description="Disordered" evidence="1">
    <location>
        <begin position="549"/>
        <end position="588"/>
    </location>
</feature>
<dbReference type="InParanoid" id="A0A672VAW6"/>
<dbReference type="PANTHER" id="PTHR34757">
    <property type="entry name" value="JUNCTIONAL PROTEIN ASSOCIATED WITH CORONARY ARTERY DISEASE"/>
    <property type="match status" value="1"/>
</dbReference>
<evidence type="ECO:0000313" key="3">
    <source>
        <dbReference type="Proteomes" id="UP000472266"/>
    </source>
</evidence>
<reference evidence="2 3" key="1">
    <citation type="submission" date="2019-11" db="EMBL/GenBank/DDBJ databases">
        <title>Strigops habroptila (kakapo) genome, bStrHab1, primary haplotype, v2.</title>
        <authorList>
            <person name="Jarvis E.D."/>
            <person name="Howard J."/>
            <person name="Rhie A."/>
            <person name="Phillippy A."/>
            <person name="Korlach J."/>
            <person name="Digby A."/>
            <person name="Iorns D."/>
            <person name="Eason D."/>
            <person name="Robertson B."/>
            <person name="Raemaekers T."/>
            <person name="Howe K."/>
            <person name="Lewin H."/>
            <person name="Damas J."/>
            <person name="Hastie A."/>
            <person name="Tracey A."/>
            <person name="Chow W."/>
            <person name="Fedrigo O."/>
        </authorList>
    </citation>
    <scope>NUCLEOTIDE SEQUENCE [LARGE SCALE GENOMIC DNA]</scope>
</reference>
<feature type="region of interest" description="Disordered" evidence="1">
    <location>
        <begin position="463"/>
        <end position="488"/>
    </location>
</feature>
<feature type="region of interest" description="Disordered" evidence="1">
    <location>
        <begin position="111"/>
        <end position="130"/>
    </location>
</feature>
<dbReference type="AlphaFoldDB" id="A0A672VAW6"/>
<dbReference type="GeneID" id="115613409"/>
<feature type="compositionally biased region" description="Basic and acidic residues" evidence="1">
    <location>
        <begin position="1165"/>
        <end position="1187"/>
    </location>
</feature>
<feature type="region of interest" description="Disordered" evidence="1">
    <location>
        <begin position="843"/>
        <end position="862"/>
    </location>
</feature>
<proteinExistence type="predicted"/>
<protein>
    <submittedName>
        <fullName evidence="2">Junctional cadherin 5 associated</fullName>
    </submittedName>
</protein>
<sequence>MKGLAAAPGAPRHPKESQLKVGTGAGYSRRSGLQESCEVPSDCRWQSMGMESWNQPKKVGRQMSEGDREKLLQELYSLTLGDNVLSTHNKGKSQSLPRVLSPESMRCVEMPSLTNSNNSLSVTKTPSYPPNRLSVEPAKHHETGGHLLPLVKPKYGRPLKPPSYELQRQARAPADTVGFQDHYQKDEPISYLAKVNEPRQEACIQDSGLEPPVYVPPPSYKSPPHQNVTPHPLSEVPNKDTYASSNQQGPTERVVPCQRPAVNTFEAGGDPYKDKHLPHGKQSHARRPADYLRSVQYIPFDDPRIRHIKIAPPEGLRDNTKYTENARSPSSGALQERDLEVQYNSAFLDASNLSNSAKGERTSASSTHSNRWLAPSIRDQENCALLDQRDSCSTTNHSPRNEASAEYTKGKLSVRNSHMDSTCETVTKVKKFEPGTGMQSKKSSKKKMNETIFCLVSIPVKSESNLPDTDRNNNITQTPDKNGFDNNGALQEQSLLSMSSTDLELQALTGSMTNKNELQKQELWRPEEFKQMNDLRFIPPAKHRELKYSGSWPGDQYKDQQTQTSFTEEPKSPEFFHGTKPGQPNSNKPLSPKLLGCTASAIGSNQTGLPSDERSCRQSTYGLKGQMYLSQSSNSAFSRTATSVLQAPSPKADRSQPMSAHEREIGLPSKGDVIKGEPGAPCNSKELFGQFLLKPVSRRPWDAISELESFNKELQEQEESTSSEEDLESAAASLQAGAFTQRRASRNEKVNQEPKHSGKSEMVVPERPVFKSGRVKSKSESWSVGTEHGGEPGSIGSQGSLQPGGSSEGVRPADGSGNITEMRMGEAKSRISKQLVHVDPLQRVLSSSPSSSCHSNPFNNPVLQAMSEDQNYLDFVKLSKGATPTNDTVVERSSVVYSSLTKRNHGRSEPDLRSVGLDVAPGPGADNSDHSSNANAVEIPVNESLQARAARILGIDIAVESLLPDDLLGPHPSSSPANGAQDIGPSVGSTVSDKERKKEGSYEGRRKCGWTESALFVRAGGRSLYPAECQTAHQEASPKPQVTEQALEQPASPSQTEDQNLVCKSTVYQHSEKRVRSTSKVIETLQGKLTSPPSRTAMDRLVRMKEVDSVSRMRRLSIKSADSGEEVDEEKLSRVQEERGSKLASSGAVSKRVISLSENGYLGGVDRKKNDRDFSLDAYDPTKVEKV</sequence>
<feature type="region of interest" description="Disordered" evidence="1">
    <location>
        <begin position="710"/>
        <end position="830"/>
    </location>
</feature>
<feature type="region of interest" description="Disordered" evidence="1">
    <location>
        <begin position="968"/>
        <end position="1004"/>
    </location>
</feature>
<dbReference type="PANTHER" id="PTHR34757:SF1">
    <property type="entry name" value="JUNCTIONAL CADHERIN 5-ASSOCIATED PROTEIN"/>
    <property type="match status" value="1"/>
</dbReference>
<dbReference type="GO" id="GO:0048471">
    <property type="term" value="C:perinuclear region of cytoplasm"/>
    <property type="evidence" value="ECO:0007669"/>
    <property type="project" value="Ensembl"/>
</dbReference>
<keyword evidence="3" id="KW-1185">Reference proteome</keyword>
<dbReference type="RefSeq" id="XP_030354646.1">
    <property type="nucleotide sequence ID" value="XM_030498786.1"/>
</dbReference>
<evidence type="ECO:0000256" key="1">
    <source>
        <dbReference type="SAM" id="MobiDB-lite"/>
    </source>
</evidence>
<dbReference type="Pfam" id="PF15351">
    <property type="entry name" value="JCAD"/>
    <property type="match status" value="1"/>
</dbReference>
<feature type="compositionally biased region" description="Basic and acidic residues" evidence="1">
    <location>
        <begin position="745"/>
        <end position="759"/>
    </location>
</feature>
<feature type="compositionally biased region" description="Polar residues" evidence="1">
    <location>
        <begin position="1040"/>
        <end position="1060"/>
    </location>
</feature>
<dbReference type="OMA" id="DERGCRQ"/>
<reference evidence="2" key="3">
    <citation type="submission" date="2025-09" db="UniProtKB">
        <authorList>
            <consortium name="Ensembl"/>
        </authorList>
    </citation>
    <scope>IDENTIFICATION</scope>
</reference>
<reference evidence="2" key="2">
    <citation type="submission" date="2025-08" db="UniProtKB">
        <authorList>
            <consortium name="Ensembl"/>
        </authorList>
    </citation>
    <scope>IDENTIFICATION</scope>
</reference>
<dbReference type="GO" id="GO:0005912">
    <property type="term" value="C:adherens junction"/>
    <property type="evidence" value="ECO:0007669"/>
    <property type="project" value="Ensembl"/>
</dbReference>
<feature type="region of interest" description="Disordered" evidence="1">
    <location>
        <begin position="901"/>
        <end position="933"/>
    </location>
</feature>
<feature type="compositionally biased region" description="Low complexity" evidence="1">
    <location>
        <begin position="112"/>
        <end position="121"/>
    </location>
</feature>
<feature type="region of interest" description="Disordered" evidence="1">
    <location>
        <begin position="390"/>
        <end position="410"/>
    </location>
</feature>
<dbReference type="GO" id="GO:0043410">
    <property type="term" value="P:positive regulation of MAPK cascade"/>
    <property type="evidence" value="ECO:0007669"/>
    <property type="project" value="Ensembl"/>
</dbReference>
<dbReference type="Ensembl" id="ENSSHBT00005028147.1">
    <property type="protein sequence ID" value="ENSSHBP00005023638.1"/>
    <property type="gene ID" value="ENSSHBG00005019823.1"/>
</dbReference>
<feature type="region of interest" description="Disordered" evidence="1">
    <location>
        <begin position="639"/>
        <end position="680"/>
    </location>
</feature>
<dbReference type="GO" id="GO:1903589">
    <property type="term" value="P:positive regulation of blood vessel endothelial cell proliferation involved in sprouting angiogenesis"/>
    <property type="evidence" value="ECO:0007669"/>
    <property type="project" value="Ensembl"/>
</dbReference>
<evidence type="ECO:0000313" key="2">
    <source>
        <dbReference type="Ensembl" id="ENSSHBP00005023638.1"/>
    </source>
</evidence>
<dbReference type="InterPro" id="IPR028221">
    <property type="entry name" value="JCAD"/>
</dbReference>
<organism evidence="2 3">
    <name type="scientific">Strigops habroptila</name>
    <name type="common">Kakapo</name>
    <dbReference type="NCBI Taxonomy" id="2489341"/>
    <lineage>
        <taxon>Eukaryota</taxon>
        <taxon>Metazoa</taxon>
        <taxon>Chordata</taxon>
        <taxon>Craniata</taxon>
        <taxon>Vertebrata</taxon>
        <taxon>Euteleostomi</taxon>
        <taxon>Archelosauria</taxon>
        <taxon>Archosauria</taxon>
        <taxon>Dinosauria</taxon>
        <taxon>Saurischia</taxon>
        <taxon>Theropoda</taxon>
        <taxon>Coelurosauria</taxon>
        <taxon>Aves</taxon>
        <taxon>Neognathae</taxon>
        <taxon>Neoaves</taxon>
        <taxon>Telluraves</taxon>
        <taxon>Australaves</taxon>
        <taxon>Psittaciformes</taxon>
        <taxon>Psittacidae</taxon>
        <taxon>Strigops</taxon>
    </lineage>
</organism>
<feature type="region of interest" description="Disordered" evidence="1">
    <location>
        <begin position="1120"/>
        <end position="1187"/>
    </location>
</feature>
<dbReference type="CTD" id="57608"/>
<feature type="compositionally biased region" description="Polar residues" evidence="1">
    <location>
        <begin position="241"/>
        <end position="250"/>
    </location>
</feature>
<gene>
    <name evidence="2" type="primary">JCAD</name>
</gene>
<name>A0A672VAW6_STRHB</name>
<dbReference type="Proteomes" id="UP000472266">
    <property type="component" value="Chromosome 1"/>
</dbReference>
<dbReference type="GeneTree" id="ENSGT00390000015348"/>
<dbReference type="GO" id="GO:1903672">
    <property type="term" value="P:positive regulation of sprouting angiogenesis"/>
    <property type="evidence" value="ECO:0007669"/>
    <property type="project" value="Ensembl"/>
</dbReference>
<feature type="region of interest" description="Disordered" evidence="1">
    <location>
        <begin position="208"/>
        <end position="253"/>
    </location>
</feature>
<feature type="compositionally biased region" description="Basic and acidic residues" evidence="1">
    <location>
        <begin position="992"/>
        <end position="1004"/>
    </location>
</feature>
<feature type="region of interest" description="Disordered" evidence="1">
    <location>
        <begin position="1029"/>
        <end position="1060"/>
    </location>
</feature>